<keyword evidence="11" id="KW-0560">Oxidoreductase</keyword>
<dbReference type="InterPro" id="IPR058240">
    <property type="entry name" value="rSAM_sf"/>
</dbReference>
<dbReference type="GO" id="GO:0005737">
    <property type="term" value="C:cytoplasm"/>
    <property type="evidence" value="ECO:0007669"/>
    <property type="project" value="UniProtKB-SubCell"/>
</dbReference>
<dbReference type="GO" id="GO:0004109">
    <property type="term" value="F:coproporphyrinogen oxidase activity"/>
    <property type="evidence" value="ECO:0007669"/>
    <property type="project" value="InterPro"/>
</dbReference>
<dbReference type="PANTHER" id="PTHR13932">
    <property type="entry name" value="COPROPORPHYRINIGEN III OXIDASE"/>
    <property type="match status" value="1"/>
</dbReference>
<comment type="subcellular location">
    <subcellularLocation>
        <location evidence="9">Cytoplasm</location>
    </subcellularLocation>
</comment>
<evidence type="ECO:0000256" key="3">
    <source>
        <dbReference type="ARBA" id="ARBA00022617"/>
    </source>
</evidence>
<keyword evidence="3 9" id="KW-0349">Heme</keyword>
<keyword evidence="6 9" id="KW-0408">Iron</keyword>
<evidence type="ECO:0000256" key="6">
    <source>
        <dbReference type="ARBA" id="ARBA00023004"/>
    </source>
</evidence>
<comment type="similarity">
    <text evidence="1">Belongs to the anaerobic coproporphyrinogen-III oxidase family. HemW subfamily.</text>
</comment>
<dbReference type="OrthoDB" id="9808022at2"/>
<dbReference type="InterPro" id="IPR006638">
    <property type="entry name" value="Elp3/MiaA/NifB-like_rSAM"/>
</dbReference>
<dbReference type="SFLD" id="SFLDS00029">
    <property type="entry name" value="Radical_SAM"/>
    <property type="match status" value="1"/>
</dbReference>
<evidence type="ECO:0000256" key="4">
    <source>
        <dbReference type="ARBA" id="ARBA00022691"/>
    </source>
</evidence>
<dbReference type="EMBL" id="ACFG01000030">
    <property type="protein sequence ID" value="EEH63946.1"/>
    <property type="molecule type" value="Genomic_DNA"/>
</dbReference>
<keyword evidence="7 9" id="KW-0411">Iron-sulfur</keyword>
<evidence type="ECO:0000313" key="11">
    <source>
        <dbReference type="EMBL" id="EEH63946.1"/>
    </source>
</evidence>
<evidence type="ECO:0000313" key="12">
    <source>
        <dbReference type="Proteomes" id="UP000010301"/>
    </source>
</evidence>
<dbReference type="SFLD" id="SFLDG01082">
    <property type="entry name" value="B12-binding_domain_containing"/>
    <property type="match status" value="1"/>
</dbReference>
<dbReference type="Gene3D" id="3.20.20.70">
    <property type="entry name" value="Aldolase class I"/>
    <property type="match status" value="1"/>
</dbReference>
<name>C0W087_9ACTO</name>
<dbReference type="AlphaFoldDB" id="C0W087"/>
<comment type="caution">
    <text evidence="11">The sequence shown here is derived from an EMBL/GenBank/DDBJ whole genome shotgun (WGS) entry which is preliminary data.</text>
</comment>
<dbReference type="InterPro" id="IPR004559">
    <property type="entry name" value="HemW-like"/>
</dbReference>
<dbReference type="InterPro" id="IPR007197">
    <property type="entry name" value="rSAM"/>
</dbReference>
<dbReference type="RefSeq" id="WP_006546737.1">
    <property type="nucleotide sequence ID" value="NZ_DS999543.1"/>
</dbReference>
<feature type="domain" description="Radical SAM core" evidence="10">
    <location>
        <begin position="23"/>
        <end position="267"/>
    </location>
</feature>
<protein>
    <recommendedName>
        <fullName evidence="2 9">Heme chaperone HemW</fullName>
    </recommendedName>
</protein>
<dbReference type="GO" id="GO:0046872">
    <property type="term" value="F:metal ion binding"/>
    <property type="evidence" value="ECO:0007669"/>
    <property type="project" value="UniProtKB-UniRule"/>
</dbReference>
<keyword evidence="4 9" id="KW-0949">S-adenosyl-L-methionine</keyword>
<keyword evidence="8 9" id="KW-0143">Chaperone</keyword>
<dbReference type="InterPro" id="IPR013785">
    <property type="entry name" value="Aldolase_TIM"/>
</dbReference>
<dbReference type="Pfam" id="PF04055">
    <property type="entry name" value="Radical_SAM"/>
    <property type="match status" value="1"/>
</dbReference>
<dbReference type="SFLD" id="SFLDG01065">
    <property type="entry name" value="anaerobic_coproporphyrinogen-I"/>
    <property type="match status" value="1"/>
</dbReference>
<sequence>MTPVLPEGIAWPADGVPDPAVVGKTSKNLSLYIHVPFCKVRCGYCDFNTYTVGFGEGADISSYHQSVFREIDLAAQVLAPYEHNPVQSVFVGGGTPTMLDAQHLAEVLGYARTKFSFAPNCEVTTEANPDSVDARSLETLAAGGFTRVSFGMQSAVKQVLRTLDRTHDPKRIQRVVKWAQQAGMDTSLDLIYGTPGESLVDWEASLSAALSAGTEHISTYALVIEEGTKMWKDVQRGHLPMPDPDDEAAKYELADLLLSEAGFAWYEISNWARLEPGESSGTTQLTYASVHNLAYWRDDDWWGIGPGAHSHLGNLRWWNRKHPRAWADALGRGESFLSPAQAGEELTAAERSLERFLLQIRTADGLGLSEVDPDLRGRIPALVGQELLTLTGNPNQGDAVLQLTLQGRLLADYVTRELTV</sequence>
<dbReference type="HOGENOM" id="CLU_027579_1_0_11"/>
<evidence type="ECO:0000256" key="1">
    <source>
        <dbReference type="ARBA" id="ARBA00006100"/>
    </source>
</evidence>
<reference evidence="11 12" key="1">
    <citation type="submission" date="2009-01" db="EMBL/GenBank/DDBJ databases">
        <authorList>
            <person name="Qin X."/>
            <person name="Bachman B."/>
            <person name="Battles P."/>
            <person name="Bell A."/>
            <person name="Bess C."/>
            <person name="Bickham C."/>
            <person name="Chaboub L."/>
            <person name="Chen D."/>
            <person name="Coyle M."/>
            <person name="Deiros D.R."/>
            <person name="Dinh H."/>
            <person name="Forbes L."/>
            <person name="Fowler G."/>
            <person name="Francisco L."/>
            <person name="Fu Q."/>
            <person name="Gubbala S."/>
            <person name="Hale W."/>
            <person name="Han Y."/>
            <person name="Hemphill L."/>
            <person name="Highlander S.K."/>
            <person name="Hirani K."/>
            <person name="Hogues M."/>
            <person name="Jackson L."/>
            <person name="Jakkamsetti A."/>
            <person name="Javaid M."/>
            <person name="Jiang H."/>
            <person name="Korchina V."/>
            <person name="Kovar C."/>
            <person name="Lara F."/>
            <person name="Lee S."/>
            <person name="Mata R."/>
            <person name="Mathew T."/>
            <person name="Moen C."/>
            <person name="Morales K."/>
            <person name="Munidasa M."/>
            <person name="Nazareth L."/>
            <person name="Ngo R."/>
            <person name="Nguyen L."/>
            <person name="Okwuonu G."/>
            <person name="Ongeri F."/>
            <person name="Patil S."/>
            <person name="Petrosino J."/>
            <person name="Pham C."/>
            <person name="Pham P."/>
            <person name="Pu L.-L."/>
            <person name="Puazo M."/>
            <person name="Raj R."/>
            <person name="Reid J."/>
            <person name="Rouhana J."/>
            <person name="Saada N."/>
            <person name="Shang Y."/>
            <person name="Simmons D."/>
            <person name="Thornton R."/>
            <person name="Warren J."/>
            <person name="Weissenberger G."/>
            <person name="Zhang J."/>
            <person name="Zhang L."/>
            <person name="Zhou C."/>
            <person name="Zhu D."/>
            <person name="Muzny D."/>
            <person name="Worley K."/>
            <person name="Gibbs R."/>
        </authorList>
    </citation>
    <scope>NUCLEOTIDE SEQUENCE [LARGE SCALE GENOMIC DNA]</scope>
    <source>
        <strain evidence="11 12">DSM 15436</strain>
    </source>
</reference>
<dbReference type="Proteomes" id="UP000010301">
    <property type="component" value="Unassembled WGS sequence"/>
</dbReference>
<keyword evidence="5 9" id="KW-0479">Metal-binding</keyword>
<comment type="function">
    <text evidence="9">Probably acts as a heme chaperone, transferring heme to an unknown acceptor. Binds one molecule of heme per monomer, possibly covalently. Binds 1 [4Fe-4S] cluster. The cluster is coordinated with 3 cysteines and an exchangeable S-adenosyl-L-methionine.</text>
</comment>
<dbReference type="SFLD" id="SFLDF00562">
    <property type="entry name" value="HemN-like__clustered_with_heat"/>
    <property type="match status" value="1"/>
</dbReference>
<evidence type="ECO:0000256" key="8">
    <source>
        <dbReference type="ARBA" id="ARBA00023186"/>
    </source>
</evidence>
<evidence type="ECO:0000259" key="10">
    <source>
        <dbReference type="PROSITE" id="PS51918"/>
    </source>
</evidence>
<organism evidence="11 12">
    <name type="scientific">Gleimia coleocanis DSM 15436</name>
    <dbReference type="NCBI Taxonomy" id="525245"/>
    <lineage>
        <taxon>Bacteria</taxon>
        <taxon>Bacillati</taxon>
        <taxon>Actinomycetota</taxon>
        <taxon>Actinomycetes</taxon>
        <taxon>Actinomycetales</taxon>
        <taxon>Actinomycetaceae</taxon>
        <taxon>Gleimia</taxon>
    </lineage>
</organism>
<keyword evidence="12" id="KW-1185">Reference proteome</keyword>
<evidence type="ECO:0000256" key="2">
    <source>
        <dbReference type="ARBA" id="ARBA00017228"/>
    </source>
</evidence>
<dbReference type="NCBIfam" id="TIGR00539">
    <property type="entry name" value="hemN_rel"/>
    <property type="match status" value="1"/>
</dbReference>
<dbReference type="PROSITE" id="PS51918">
    <property type="entry name" value="RADICAL_SAM"/>
    <property type="match status" value="1"/>
</dbReference>
<dbReference type="InterPro" id="IPR034505">
    <property type="entry name" value="Coproporphyrinogen-III_oxidase"/>
</dbReference>
<proteinExistence type="inferred from homology"/>
<dbReference type="STRING" id="525245.HMPREF0044_0965"/>
<dbReference type="eggNOG" id="COG0635">
    <property type="taxonomic scope" value="Bacteria"/>
</dbReference>
<dbReference type="PANTHER" id="PTHR13932:SF5">
    <property type="entry name" value="RADICAL S-ADENOSYL METHIONINE DOMAIN-CONTAINING PROTEIN 1, MITOCHONDRIAL"/>
    <property type="match status" value="1"/>
</dbReference>
<keyword evidence="9" id="KW-0004">4Fe-4S</keyword>
<keyword evidence="9" id="KW-0963">Cytoplasm</keyword>
<dbReference type="GO" id="GO:0006779">
    <property type="term" value="P:porphyrin-containing compound biosynthetic process"/>
    <property type="evidence" value="ECO:0007669"/>
    <property type="project" value="InterPro"/>
</dbReference>
<gene>
    <name evidence="11" type="ORF">HMPREF0044_0965</name>
</gene>
<dbReference type="SMART" id="SM00729">
    <property type="entry name" value="Elp3"/>
    <property type="match status" value="1"/>
</dbReference>
<dbReference type="GO" id="GO:0051539">
    <property type="term" value="F:4 iron, 4 sulfur cluster binding"/>
    <property type="evidence" value="ECO:0007669"/>
    <property type="project" value="UniProtKB-UniRule"/>
</dbReference>
<accession>C0W087</accession>
<evidence type="ECO:0000256" key="9">
    <source>
        <dbReference type="RuleBase" id="RU364116"/>
    </source>
</evidence>
<evidence type="ECO:0000256" key="5">
    <source>
        <dbReference type="ARBA" id="ARBA00022723"/>
    </source>
</evidence>
<dbReference type="SUPFAM" id="SSF102114">
    <property type="entry name" value="Radical SAM enzymes"/>
    <property type="match status" value="1"/>
</dbReference>
<evidence type="ECO:0000256" key="7">
    <source>
        <dbReference type="ARBA" id="ARBA00023014"/>
    </source>
</evidence>
<dbReference type="CDD" id="cd01335">
    <property type="entry name" value="Radical_SAM"/>
    <property type="match status" value="1"/>
</dbReference>